<dbReference type="AlphaFoldDB" id="A0A5D4JGL3"/>
<protein>
    <recommendedName>
        <fullName evidence="4">DUF3800 domain-containing protein</fullName>
    </recommendedName>
</protein>
<name>A0A5D4JGL3_9ACTN</name>
<dbReference type="Proteomes" id="UP000323242">
    <property type="component" value="Unassembled WGS sequence"/>
</dbReference>
<evidence type="ECO:0000313" key="2">
    <source>
        <dbReference type="EMBL" id="TYR63389.1"/>
    </source>
</evidence>
<gene>
    <name evidence="2" type="ORF">FY004_17030</name>
</gene>
<evidence type="ECO:0000256" key="1">
    <source>
        <dbReference type="SAM" id="MobiDB-lite"/>
    </source>
</evidence>
<evidence type="ECO:0008006" key="4">
    <source>
        <dbReference type="Google" id="ProtNLM"/>
    </source>
</evidence>
<proteinExistence type="predicted"/>
<dbReference type="RefSeq" id="WP_148903030.1">
    <property type="nucleotide sequence ID" value="NZ_VSZQ01000083.1"/>
</dbReference>
<organism evidence="2 3">
    <name type="scientific">Streptomyces parvus</name>
    <dbReference type="NCBI Taxonomy" id="66428"/>
    <lineage>
        <taxon>Bacteria</taxon>
        <taxon>Bacillati</taxon>
        <taxon>Actinomycetota</taxon>
        <taxon>Actinomycetes</taxon>
        <taxon>Kitasatosporales</taxon>
        <taxon>Streptomycetaceae</taxon>
        <taxon>Streptomyces</taxon>
    </lineage>
</organism>
<evidence type="ECO:0000313" key="3">
    <source>
        <dbReference type="Proteomes" id="UP000323242"/>
    </source>
</evidence>
<comment type="caution">
    <text evidence="2">The sequence shown here is derived from an EMBL/GenBank/DDBJ whole genome shotgun (WGS) entry which is preliminary data.</text>
</comment>
<feature type="region of interest" description="Disordered" evidence="1">
    <location>
        <begin position="1"/>
        <end position="39"/>
    </location>
</feature>
<accession>A0A5D4JGL3</accession>
<keyword evidence="3" id="KW-1185">Reference proteome</keyword>
<reference evidence="2 3" key="1">
    <citation type="submission" date="2019-08" db="EMBL/GenBank/DDBJ databases">
        <title>Draft genome for granaticin producer strain Streptomyces parvus C05.</title>
        <authorList>
            <person name="Gonzalez-Pimentel J.L."/>
        </authorList>
    </citation>
    <scope>NUCLEOTIDE SEQUENCE [LARGE SCALE GENOMIC DNA]</scope>
    <source>
        <strain evidence="2 3">C05</strain>
    </source>
</reference>
<sequence>MLQDGPGSCRLPKQPEMSQDPGVDTSAHQPNPGTRLLGPSYARRNRLHLTNEIEELGRWVALDESGWDGDQLYGRPRSRYLSIGTVTISDHEAAPIVEEIRTATRLQAAELKFSKAFTGPRNSPRRSVLAGMLEPGGVLHDRASVYLVDKHYFIVGKLIDLFVEEKESKQGRDIRNNDRARQMARGLFAEGPRALGPELFARLLSTTVAFAAMKNHDQRVTVDDFHDVVEEAWTRSTRRKATEALAILRTTKEEASEYLRDAHGPDAVLAQSLEPLIPATAAIIANWSRRLGRVNFLLDDQRAMTDTNLDLIEDDARGRTHPEFRYLSHGVHLGELVRGSSKEHPSLQLADLVAGAGFAVAERHDGQVNPAGEDLYEAIVPLIDPAGLISHDDPGRFASSEARPVG</sequence>
<dbReference type="EMBL" id="VSZQ01000083">
    <property type="protein sequence ID" value="TYR63389.1"/>
    <property type="molecule type" value="Genomic_DNA"/>
</dbReference>